<accession>A0A9W4TH50</accession>
<name>A0A9W4TH50_9FLAO</name>
<gene>
    <name evidence="2" type="ORF">TRV642_2588</name>
</gene>
<dbReference type="Gene3D" id="2.40.30.170">
    <property type="match status" value="1"/>
</dbReference>
<feature type="domain" description="AprE-like beta-barrel" evidence="1">
    <location>
        <begin position="6"/>
        <end position="63"/>
    </location>
</feature>
<dbReference type="Pfam" id="PF26002">
    <property type="entry name" value="Beta-barrel_AprE"/>
    <property type="match status" value="1"/>
</dbReference>
<dbReference type="RefSeq" id="WP_263360363.1">
    <property type="nucleotide sequence ID" value="NZ_OX336425.1"/>
</dbReference>
<protein>
    <recommendedName>
        <fullName evidence="1">AprE-like beta-barrel domain-containing protein</fullName>
    </recommendedName>
</protein>
<evidence type="ECO:0000313" key="3">
    <source>
        <dbReference type="Proteomes" id="UP001152749"/>
    </source>
</evidence>
<proteinExistence type="predicted"/>
<evidence type="ECO:0000259" key="1">
    <source>
        <dbReference type="Pfam" id="PF26002"/>
    </source>
</evidence>
<dbReference type="EMBL" id="OX336425">
    <property type="protein sequence ID" value="CAI2767447.1"/>
    <property type="molecule type" value="Genomic_DNA"/>
</dbReference>
<evidence type="ECO:0000313" key="2">
    <source>
        <dbReference type="EMBL" id="CAI2767447.1"/>
    </source>
</evidence>
<reference evidence="2" key="1">
    <citation type="submission" date="2022-09" db="EMBL/GenBank/DDBJ databases">
        <authorList>
            <person name="Duchaud E."/>
        </authorList>
    </citation>
    <scope>NUCLEOTIDE SEQUENCE</scope>
    <source>
        <strain evidence="2">TRV642</strain>
    </source>
</reference>
<dbReference type="InterPro" id="IPR058982">
    <property type="entry name" value="Beta-barrel_AprE"/>
</dbReference>
<organism evidence="2 3">
    <name type="scientific">Flavobacterium collinsii</name>
    <dbReference type="NCBI Taxonomy" id="1114861"/>
    <lineage>
        <taxon>Bacteria</taxon>
        <taxon>Pseudomonadati</taxon>
        <taxon>Bacteroidota</taxon>
        <taxon>Flavobacteriia</taxon>
        <taxon>Flavobacteriales</taxon>
        <taxon>Flavobacteriaceae</taxon>
        <taxon>Flavobacterium</taxon>
    </lineage>
</organism>
<dbReference type="KEGG" id="fcs:TRV642_2588"/>
<dbReference type="Proteomes" id="UP001152749">
    <property type="component" value="Chromosome"/>
</dbReference>
<dbReference type="AlphaFoldDB" id="A0A9W4TH50"/>
<sequence>MENGSGKVKVGQGVIVKLNNYPFNEYGSIKGRVRRISLVTNQQTLSDNQNKINSYLVDIDLPHGLKTNYGVELNFHAEAKGTAEIITEDRRLIERFFDNLRYKLK</sequence>